<dbReference type="Gene3D" id="1.10.4080.10">
    <property type="entry name" value="ADP-ribosylation/Crystallin J1"/>
    <property type="match status" value="1"/>
</dbReference>
<dbReference type="SUPFAM" id="SSF101478">
    <property type="entry name" value="ADP-ribosylglycohydrolase"/>
    <property type="match status" value="1"/>
</dbReference>
<evidence type="ECO:0000256" key="2">
    <source>
        <dbReference type="ARBA" id="ARBA00022801"/>
    </source>
</evidence>
<keyword evidence="2" id="KW-0378">Hydrolase</keyword>
<evidence type="ECO:0000313" key="3">
    <source>
        <dbReference type="EMBL" id="BDQ35982.1"/>
    </source>
</evidence>
<dbReference type="PANTHER" id="PTHR16222:SF24">
    <property type="entry name" value="ADP-RIBOSYLHYDROLASE ARH3"/>
    <property type="match status" value="1"/>
</dbReference>
<protein>
    <submittedName>
        <fullName evidence="3">ADP-ribosylglycohydrolase</fullName>
    </submittedName>
</protein>
<dbReference type="PANTHER" id="PTHR16222">
    <property type="entry name" value="ADP-RIBOSYLGLYCOHYDROLASE"/>
    <property type="match status" value="1"/>
</dbReference>
<gene>
    <name evidence="3" type="ORF">SYK_03420</name>
</gene>
<dbReference type="InterPro" id="IPR005502">
    <property type="entry name" value="Ribosyl_crysJ1"/>
</dbReference>
<evidence type="ECO:0000256" key="1">
    <source>
        <dbReference type="ARBA" id="ARBA00010702"/>
    </source>
</evidence>
<organism evidence="3 4">
    <name type="scientific">Pseudodesulfovibrio nedwellii</name>
    <dbReference type="NCBI Taxonomy" id="2973072"/>
    <lineage>
        <taxon>Bacteria</taxon>
        <taxon>Pseudomonadati</taxon>
        <taxon>Thermodesulfobacteriota</taxon>
        <taxon>Desulfovibrionia</taxon>
        <taxon>Desulfovibrionales</taxon>
        <taxon>Desulfovibrionaceae</taxon>
    </lineage>
</organism>
<dbReference type="Proteomes" id="UP001317742">
    <property type="component" value="Chromosome"/>
</dbReference>
<name>A0ABN6RY92_9BACT</name>
<dbReference type="Pfam" id="PF03747">
    <property type="entry name" value="ADP_ribosyl_GH"/>
    <property type="match status" value="1"/>
</dbReference>
<sequence>MAELTKKDRAMGSIVGMFVGDALGLGPHWYYDLNELRKDYGEWISDYMQPKTGRYHDGCRAGDVSQTGQVSLLLLQSLAVKGKYEELDFTEKLDGFLGTLDGTPNGGRYTDIAMREVWEARKVGLAWDEAAGLSDSGEAAIRGVMLAARYANKPRDLAAHVMGNVHLTHAEPFIQAQSLAFVLAVCRLVRGKSLESSGKSLMGWAQHEVDRALIDVFLQPGFVHGVATNPEVVIEPPHAIAQVYGLACQLGFMVPAAYWLACRFYGDFETAVLTAINGGGNNMARACMTGALSGAMVGIQGIPQRFIDGLQDKKEILENAEKVASSLE</sequence>
<accession>A0ABN6RY92</accession>
<keyword evidence="4" id="KW-1185">Reference proteome</keyword>
<reference evidence="3 4" key="1">
    <citation type="submission" date="2022-08" db="EMBL/GenBank/DDBJ databases">
        <title>Genome Sequence of the sulphate-reducing bacterium, Pseudodesulfovibrio sp. SYK.</title>
        <authorList>
            <person name="Kondo R."/>
            <person name="Kataoka T."/>
        </authorList>
    </citation>
    <scope>NUCLEOTIDE SEQUENCE [LARGE SCALE GENOMIC DNA]</scope>
    <source>
        <strain evidence="3 4">SYK</strain>
    </source>
</reference>
<comment type="similarity">
    <text evidence="1">Belongs to the ADP-ribosylglycohydrolase family.</text>
</comment>
<dbReference type="InterPro" id="IPR050792">
    <property type="entry name" value="ADP-ribosylglycohydrolase"/>
</dbReference>
<evidence type="ECO:0000313" key="4">
    <source>
        <dbReference type="Proteomes" id="UP001317742"/>
    </source>
</evidence>
<dbReference type="EMBL" id="AP026709">
    <property type="protein sequence ID" value="BDQ35982.1"/>
    <property type="molecule type" value="Genomic_DNA"/>
</dbReference>
<proteinExistence type="inferred from homology"/>
<dbReference type="RefSeq" id="WP_281761911.1">
    <property type="nucleotide sequence ID" value="NZ_AP026709.1"/>
</dbReference>
<dbReference type="InterPro" id="IPR036705">
    <property type="entry name" value="Ribosyl_crysJ1_sf"/>
</dbReference>